<sequence>MIRCVRIWTGDDGNSHFAEGVIALPHGERGDLLSGTTDVVSISFRETQAGGTYAWHTAPTRQFVITLRGTLDFQTKAGAHFTIRPGDILIAEDTAGSGHSWRLVDDEPWCRAYVILAPGAEARLPFVPNAQ</sequence>
<dbReference type="InterPro" id="IPR014710">
    <property type="entry name" value="RmlC-like_jellyroll"/>
</dbReference>
<gene>
    <name evidence="1" type="ORF">MOC_5562</name>
</gene>
<organism evidence="1 2">
    <name type="scientific">Methylobacterium oryzae CBMB20</name>
    <dbReference type="NCBI Taxonomy" id="693986"/>
    <lineage>
        <taxon>Bacteria</taxon>
        <taxon>Pseudomonadati</taxon>
        <taxon>Pseudomonadota</taxon>
        <taxon>Alphaproteobacteria</taxon>
        <taxon>Hyphomicrobiales</taxon>
        <taxon>Methylobacteriaceae</taxon>
        <taxon>Methylobacterium</taxon>
    </lineage>
</organism>
<reference evidence="1 2" key="1">
    <citation type="journal article" date="2014" name="PLoS ONE">
        <title>Genome Information of Methylobacterium oryzae, a Plant-Probiotic Methylotroph in the Phyllosphere.</title>
        <authorList>
            <person name="Kwak M.J."/>
            <person name="Jeong H."/>
            <person name="Madhaiyan M."/>
            <person name="Lee Y."/>
            <person name="Sa T.M."/>
            <person name="Oh T.K."/>
            <person name="Kim J.F."/>
        </authorList>
    </citation>
    <scope>NUCLEOTIDE SEQUENCE [LARGE SCALE GENOMIC DNA]</scope>
    <source>
        <strain evidence="1 2">CBMB20</strain>
    </source>
</reference>
<dbReference type="Proteomes" id="UP000029492">
    <property type="component" value="Chromosome"/>
</dbReference>
<dbReference type="Gene3D" id="2.60.120.10">
    <property type="entry name" value="Jelly Rolls"/>
    <property type="match status" value="1"/>
</dbReference>
<proteinExistence type="predicted"/>
<protein>
    <submittedName>
        <fullName evidence="1">Protein of unassigned function</fullName>
    </submittedName>
</protein>
<accession>A0A089P0X1</accession>
<dbReference type="HOGENOM" id="CLU_120735_0_1_5"/>
<dbReference type="SUPFAM" id="SSF51182">
    <property type="entry name" value="RmlC-like cupins"/>
    <property type="match status" value="1"/>
</dbReference>
<dbReference type="RefSeq" id="WP_043760035.1">
    <property type="nucleotide sequence ID" value="NZ_CP003811.1"/>
</dbReference>
<evidence type="ECO:0000313" key="1">
    <source>
        <dbReference type="EMBL" id="AIQ93317.1"/>
    </source>
</evidence>
<dbReference type="KEGG" id="mor:MOC_5562"/>
<dbReference type="InterPro" id="IPR011051">
    <property type="entry name" value="RmlC_Cupin_sf"/>
</dbReference>
<evidence type="ECO:0000313" key="2">
    <source>
        <dbReference type="Proteomes" id="UP000029492"/>
    </source>
</evidence>
<dbReference type="AlphaFoldDB" id="A0A089P0X1"/>
<dbReference type="EMBL" id="CP003811">
    <property type="protein sequence ID" value="AIQ93317.1"/>
    <property type="molecule type" value="Genomic_DNA"/>
</dbReference>
<keyword evidence="2" id="KW-1185">Reference proteome</keyword>
<name>A0A089P0X1_9HYPH</name>
<dbReference type="STRING" id="693986.MOC_5562"/>
<dbReference type="eggNOG" id="COG1917">
    <property type="taxonomic scope" value="Bacteria"/>
</dbReference>